<dbReference type="EMBL" id="LQPG01000017">
    <property type="protein sequence ID" value="ORW11592.1"/>
    <property type="molecule type" value="Genomic_DNA"/>
</dbReference>
<comment type="caution">
    <text evidence="1">The sequence shown here is derived from an EMBL/GenBank/DDBJ whole genome shotgun (WGS) entry which is preliminary data.</text>
</comment>
<dbReference type="AlphaFoldDB" id="A0A1X1YKK1"/>
<protein>
    <recommendedName>
        <fullName evidence="3">DUF4262 domain-containing protein</fullName>
    </recommendedName>
</protein>
<name>A0A1X1YKK1_9MYCO</name>
<dbReference type="OrthoDB" id="511192at2"/>
<dbReference type="STRING" id="1108812.AWC16_10955"/>
<proteinExistence type="predicted"/>
<gene>
    <name evidence="1" type="ORF">AWC16_10955</name>
</gene>
<evidence type="ECO:0000313" key="2">
    <source>
        <dbReference type="Proteomes" id="UP000193866"/>
    </source>
</evidence>
<sequence length="156" mass="16960">MCWKCDHPGSTTEEWLAAVRATVDVHGWAVQYVESERVPYAYTIGLHEHGLPELLVTGLPPHPTARLLNGVAAYLLDGGRPVPGEWVSGPGGQLVLVVAVDHPDAHMNVAVAFYGRDVRALQLVWADERGHRPWCPEFSNGGVRQPVLGVFPDLAA</sequence>
<accession>A0A1X1YKK1</accession>
<keyword evidence="2" id="KW-1185">Reference proteome</keyword>
<dbReference type="Proteomes" id="UP000193866">
    <property type="component" value="Unassembled WGS sequence"/>
</dbReference>
<dbReference type="Pfam" id="PF14081">
    <property type="entry name" value="DUF4262"/>
    <property type="match status" value="1"/>
</dbReference>
<reference evidence="1 2" key="1">
    <citation type="submission" date="2016-01" db="EMBL/GenBank/DDBJ databases">
        <title>The new phylogeny of the genus Mycobacterium.</title>
        <authorList>
            <person name="Tarcisio F."/>
            <person name="Conor M."/>
            <person name="Antonella G."/>
            <person name="Elisabetta G."/>
            <person name="Giulia F.S."/>
            <person name="Sara T."/>
            <person name="Anna F."/>
            <person name="Clotilde B."/>
            <person name="Roberto B."/>
            <person name="Veronica D.S."/>
            <person name="Fabio R."/>
            <person name="Monica P."/>
            <person name="Olivier J."/>
            <person name="Enrico T."/>
            <person name="Nicola S."/>
        </authorList>
    </citation>
    <scope>NUCLEOTIDE SEQUENCE [LARGE SCALE GENOMIC DNA]</scope>
    <source>
        <strain evidence="1 2">DSM 45394</strain>
    </source>
</reference>
<dbReference type="InterPro" id="IPR025358">
    <property type="entry name" value="DUF4262"/>
</dbReference>
<evidence type="ECO:0000313" key="1">
    <source>
        <dbReference type="EMBL" id="ORW11592.1"/>
    </source>
</evidence>
<evidence type="ECO:0008006" key="3">
    <source>
        <dbReference type="Google" id="ProtNLM"/>
    </source>
</evidence>
<organism evidence="1 2">
    <name type="scientific">Mycolicibacter longobardus</name>
    <dbReference type="NCBI Taxonomy" id="1108812"/>
    <lineage>
        <taxon>Bacteria</taxon>
        <taxon>Bacillati</taxon>
        <taxon>Actinomycetota</taxon>
        <taxon>Actinomycetes</taxon>
        <taxon>Mycobacteriales</taxon>
        <taxon>Mycobacteriaceae</taxon>
        <taxon>Mycolicibacter</taxon>
    </lineage>
</organism>
<dbReference type="RefSeq" id="WP_085264507.1">
    <property type="nucleotide sequence ID" value="NZ_JACKVG010000012.1"/>
</dbReference>